<accession>A0A8B6BNY1</accession>
<reference evidence="2" key="1">
    <citation type="submission" date="2018-11" db="EMBL/GenBank/DDBJ databases">
        <authorList>
            <person name="Alioto T."/>
            <person name="Alioto T."/>
        </authorList>
    </citation>
    <scope>NUCLEOTIDE SEQUENCE</scope>
</reference>
<dbReference type="AlphaFoldDB" id="A0A8B6BNY1"/>
<sequence length="160" mass="17654">MAQNLFISLLFCLFVIACCIADSPKEDVKVDDEKVEYAKGSVCGYCSYCKFCKLCEKDCPCETSASKPNCKMCKYCKYCNLCSAVCDTICQPGKSVWINNIILCKYCNLCSAVCDTICQPGGILDKVSAAIVGALPSHDPDEINKDIDSVKEYIDRKDEL</sequence>
<dbReference type="InterPro" id="IPR017900">
    <property type="entry name" value="4Fe4S_Fe_S_CS"/>
</dbReference>
<keyword evidence="1" id="KW-0732">Signal</keyword>
<feature type="chain" id="PRO_5033052277" description="Sarcoplasmic reticulum histidine-rich calcium-binding protein" evidence="1">
    <location>
        <begin position="22"/>
        <end position="160"/>
    </location>
</feature>
<proteinExistence type="predicted"/>
<organism evidence="2 3">
    <name type="scientific">Mytilus galloprovincialis</name>
    <name type="common">Mediterranean mussel</name>
    <dbReference type="NCBI Taxonomy" id="29158"/>
    <lineage>
        <taxon>Eukaryota</taxon>
        <taxon>Metazoa</taxon>
        <taxon>Spiralia</taxon>
        <taxon>Lophotrochozoa</taxon>
        <taxon>Mollusca</taxon>
        <taxon>Bivalvia</taxon>
        <taxon>Autobranchia</taxon>
        <taxon>Pteriomorphia</taxon>
        <taxon>Mytilida</taxon>
        <taxon>Mytiloidea</taxon>
        <taxon>Mytilidae</taxon>
        <taxon>Mytilinae</taxon>
        <taxon>Mytilus</taxon>
    </lineage>
</organism>
<dbReference type="GO" id="GO:0005509">
    <property type="term" value="F:calcium ion binding"/>
    <property type="evidence" value="ECO:0007669"/>
    <property type="project" value="InterPro"/>
</dbReference>
<dbReference type="PANTHER" id="PTHR15054">
    <property type="entry name" value="HISTIDINE-RICH CALCIUM-BINDING PROTEIN-RELATED"/>
    <property type="match status" value="1"/>
</dbReference>
<dbReference type="InterPro" id="IPR015666">
    <property type="entry name" value="HRC"/>
</dbReference>
<evidence type="ECO:0008006" key="4">
    <source>
        <dbReference type="Google" id="ProtNLM"/>
    </source>
</evidence>
<dbReference type="OrthoDB" id="9428907at2759"/>
<evidence type="ECO:0000313" key="2">
    <source>
        <dbReference type="EMBL" id="VDH93572.1"/>
    </source>
</evidence>
<name>A0A8B6BNY1_MYTGA</name>
<dbReference type="EMBL" id="UYJE01000471">
    <property type="protein sequence ID" value="VDH93572.1"/>
    <property type="molecule type" value="Genomic_DNA"/>
</dbReference>
<gene>
    <name evidence="2" type="ORF">MGAL_10B062882</name>
</gene>
<comment type="caution">
    <text evidence="2">The sequence shown here is derived from an EMBL/GenBank/DDBJ whole genome shotgun (WGS) entry which is preliminary data.</text>
</comment>
<evidence type="ECO:0000313" key="3">
    <source>
        <dbReference type="Proteomes" id="UP000596742"/>
    </source>
</evidence>
<dbReference type="PROSITE" id="PS00198">
    <property type="entry name" value="4FE4S_FER_1"/>
    <property type="match status" value="1"/>
</dbReference>
<evidence type="ECO:0000256" key="1">
    <source>
        <dbReference type="SAM" id="SignalP"/>
    </source>
</evidence>
<dbReference type="Proteomes" id="UP000596742">
    <property type="component" value="Unassembled WGS sequence"/>
</dbReference>
<keyword evidence="3" id="KW-1185">Reference proteome</keyword>
<dbReference type="PANTHER" id="PTHR15054:SF3">
    <property type="entry name" value="SARCOPLASMIC RETICULUM HISTIDINE-RICH CALCIUM-BINDING PROTEIN"/>
    <property type="match status" value="1"/>
</dbReference>
<protein>
    <recommendedName>
        <fullName evidence="4">Sarcoplasmic reticulum histidine-rich calcium-binding protein</fullName>
    </recommendedName>
</protein>
<feature type="signal peptide" evidence="1">
    <location>
        <begin position="1"/>
        <end position="21"/>
    </location>
</feature>